<comment type="caution">
    <text evidence="2">The sequence shown here is derived from an EMBL/GenBank/DDBJ whole genome shotgun (WGS) entry which is preliminary data.</text>
</comment>
<dbReference type="EMBL" id="JAAIUW010000013">
    <property type="protein sequence ID" value="KAF7801948.1"/>
    <property type="molecule type" value="Genomic_DNA"/>
</dbReference>
<accession>A0A834VXP1</accession>
<sequence length="26" mass="2921">MASESYHQAEETGKSRITLKNELGLK</sequence>
<evidence type="ECO:0000256" key="1">
    <source>
        <dbReference type="SAM" id="MobiDB-lite"/>
    </source>
</evidence>
<proteinExistence type="predicted"/>
<evidence type="ECO:0000313" key="3">
    <source>
        <dbReference type="Proteomes" id="UP000634136"/>
    </source>
</evidence>
<reference evidence="2" key="1">
    <citation type="submission" date="2020-09" db="EMBL/GenBank/DDBJ databases">
        <title>Genome-Enabled Discovery of Anthraquinone Biosynthesis in Senna tora.</title>
        <authorList>
            <person name="Kang S.-H."/>
            <person name="Pandey R.P."/>
            <person name="Lee C.-M."/>
            <person name="Sim J.-S."/>
            <person name="Jeong J.-T."/>
            <person name="Choi B.-S."/>
            <person name="Jung M."/>
            <person name="Ginzburg D."/>
            <person name="Zhao K."/>
            <person name="Won S.Y."/>
            <person name="Oh T.-J."/>
            <person name="Yu Y."/>
            <person name="Kim N.-H."/>
            <person name="Lee O.R."/>
            <person name="Lee T.-H."/>
            <person name="Bashyal P."/>
            <person name="Kim T.-S."/>
            <person name="Lee W.-H."/>
            <person name="Kawkins C."/>
            <person name="Kim C.-K."/>
            <person name="Kim J.S."/>
            <person name="Ahn B.O."/>
            <person name="Rhee S.Y."/>
            <person name="Sohng J.K."/>
        </authorList>
    </citation>
    <scope>NUCLEOTIDE SEQUENCE</scope>
    <source>
        <tissue evidence="2">Leaf</tissue>
    </source>
</reference>
<evidence type="ECO:0000313" key="2">
    <source>
        <dbReference type="EMBL" id="KAF7801948.1"/>
    </source>
</evidence>
<organism evidence="2 3">
    <name type="scientific">Senna tora</name>
    <dbReference type="NCBI Taxonomy" id="362788"/>
    <lineage>
        <taxon>Eukaryota</taxon>
        <taxon>Viridiplantae</taxon>
        <taxon>Streptophyta</taxon>
        <taxon>Embryophyta</taxon>
        <taxon>Tracheophyta</taxon>
        <taxon>Spermatophyta</taxon>
        <taxon>Magnoliopsida</taxon>
        <taxon>eudicotyledons</taxon>
        <taxon>Gunneridae</taxon>
        <taxon>Pentapetalae</taxon>
        <taxon>rosids</taxon>
        <taxon>fabids</taxon>
        <taxon>Fabales</taxon>
        <taxon>Fabaceae</taxon>
        <taxon>Caesalpinioideae</taxon>
        <taxon>Cassia clade</taxon>
        <taxon>Senna</taxon>
    </lineage>
</organism>
<feature type="region of interest" description="Disordered" evidence="1">
    <location>
        <begin position="1"/>
        <end position="26"/>
    </location>
</feature>
<gene>
    <name evidence="2" type="ORF">G2W53_041059</name>
</gene>
<keyword evidence="3" id="KW-1185">Reference proteome</keyword>
<dbReference type="Proteomes" id="UP000634136">
    <property type="component" value="Unassembled WGS sequence"/>
</dbReference>
<name>A0A834VXP1_9FABA</name>
<dbReference type="AlphaFoldDB" id="A0A834VXP1"/>
<protein>
    <submittedName>
        <fullName evidence="2">Uncharacterized protein</fullName>
    </submittedName>
</protein>